<dbReference type="AlphaFoldDB" id="A0AAV9J1C5"/>
<comment type="catalytic activity">
    <reaction evidence="5">
        <text>[3Fe-4S](1+)-[protein] + Fe(2+)-[Dph3] = [3Fe-4S](0)-[protein] + Fe(3+)-[Dph3]</text>
        <dbReference type="Rhea" id="RHEA:71235"/>
        <dbReference type="Rhea" id="RHEA-COMP:17996"/>
        <dbReference type="Rhea" id="RHEA-COMP:17997"/>
        <dbReference type="Rhea" id="RHEA-COMP:18002"/>
        <dbReference type="Rhea" id="RHEA-COMP:18003"/>
        <dbReference type="ChEBI" id="CHEBI:29033"/>
        <dbReference type="ChEBI" id="CHEBI:29034"/>
        <dbReference type="ChEBI" id="CHEBI:33751"/>
        <dbReference type="ChEBI" id="CHEBI:47402"/>
        <dbReference type="ChEBI" id="CHEBI:83228"/>
    </reaction>
</comment>
<organism evidence="9 10">
    <name type="scientific">Cyanidium caldarium</name>
    <name type="common">Red alga</name>
    <dbReference type="NCBI Taxonomy" id="2771"/>
    <lineage>
        <taxon>Eukaryota</taxon>
        <taxon>Rhodophyta</taxon>
        <taxon>Bangiophyceae</taxon>
        <taxon>Cyanidiales</taxon>
        <taxon>Cyanidiaceae</taxon>
        <taxon>Cyanidium</taxon>
    </lineage>
</organism>
<dbReference type="InterPro" id="IPR036671">
    <property type="entry name" value="DPH_MB_sf"/>
</dbReference>
<reference evidence="9 10" key="1">
    <citation type="submission" date="2022-07" db="EMBL/GenBank/DDBJ databases">
        <title>Genome-wide signatures of adaptation to extreme environments.</title>
        <authorList>
            <person name="Cho C.H."/>
            <person name="Yoon H.S."/>
        </authorList>
    </citation>
    <scope>NUCLEOTIDE SEQUENCE [LARGE SCALE GENOMIC DNA]</scope>
    <source>
        <strain evidence="9 10">DBV 063 E5</strain>
    </source>
</reference>
<dbReference type="InterPro" id="IPR044248">
    <property type="entry name" value="DPH3/4-like"/>
</dbReference>
<dbReference type="FunFam" id="3.10.660.10:FF:000001">
    <property type="entry name" value="Diphthamide biosynthesis 3"/>
    <property type="match status" value="1"/>
</dbReference>
<dbReference type="Proteomes" id="UP001301350">
    <property type="component" value="Unassembled WGS sequence"/>
</dbReference>
<evidence type="ECO:0000256" key="5">
    <source>
        <dbReference type="ARBA" id="ARBA00036267"/>
    </source>
</evidence>
<comment type="catalytic activity">
    <reaction evidence="7">
        <text>2 [3Fe-4S](0)-[protein] + 2 Fe(2+)-[Dph3] + NADH = 2 [4Fe-4S](1+)-[protein] + 2 [Dph3] + NAD(+) + H(+)</text>
        <dbReference type="Rhea" id="RHEA:71239"/>
        <dbReference type="Rhea" id="RHEA-COMP:17997"/>
        <dbReference type="Rhea" id="RHEA-COMP:17998"/>
        <dbReference type="Rhea" id="RHEA-COMP:18001"/>
        <dbReference type="Rhea" id="RHEA-COMP:18002"/>
        <dbReference type="ChEBI" id="CHEBI:15378"/>
        <dbReference type="ChEBI" id="CHEBI:29033"/>
        <dbReference type="ChEBI" id="CHEBI:33723"/>
        <dbReference type="ChEBI" id="CHEBI:47402"/>
        <dbReference type="ChEBI" id="CHEBI:57540"/>
        <dbReference type="ChEBI" id="CHEBI:57945"/>
        <dbReference type="ChEBI" id="CHEBI:83228"/>
    </reaction>
</comment>
<accession>A0AAV9J1C5</accession>
<evidence type="ECO:0000256" key="6">
    <source>
        <dbReference type="ARBA" id="ARBA00041070"/>
    </source>
</evidence>
<comment type="caution">
    <text evidence="9">The sequence shown here is derived from an EMBL/GenBank/DDBJ whole genome shotgun (WGS) entry which is preliminary data.</text>
</comment>
<evidence type="ECO:0000313" key="10">
    <source>
        <dbReference type="Proteomes" id="UP001301350"/>
    </source>
</evidence>
<comment type="similarity">
    <text evidence="4">Belongs to the DPH3 family.</text>
</comment>
<evidence type="ECO:0000256" key="4">
    <source>
        <dbReference type="ARBA" id="ARBA00024032"/>
    </source>
</evidence>
<proteinExistence type="inferred from homology"/>
<keyword evidence="10" id="KW-1185">Reference proteome</keyword>
<sequence>MWYDEVELEDMERDDQQQRFTYPCPCGDVFILTFADMRDGEEVARCPSCSLILRVVYDAADLPAGSGDISTAVLPDDIAAH</sequence>
<dbReference type="GO" id="GO:0017183">
    <property type="term" value="P:protein histidyl modification to diphthamide"/>
    <property type="evidence" value="ECO:0007669"/>
    <property type="project" value="InterPro"/>
</dbReference>
<dbReference type="InterPro" id="IPR007872">
    <property type="entry name" value="DPH_MB_dom"/>
</dbReference>
<evidence type="ECO:0000256" key="7">
    <source>
        <dbReference type="ARBA" id="ARBA00048125"/>
    </source>
</evidence>
<evidence type="ECO:0000259" key="8">
    <source>
        <dbReference type="PROSITE" id="PS51074"/>
    </source>
</evidence>
<evidence type="ECO:0000256" key="2">
    <source>
        <dbReference type="ARBA" id="ARBA00022723"/>
    </source>
</evidence>
<dbReference type="PANTHER" id="PTHR21454">
    <property type="entry name" value="DPH3 HOMOLOG-RELATED"/>
    <property type="match status" value="1"/>
</dbReference>
<dbReference type="PROSITE" id="PS51074">
    <property type="entry name" value="DPH_MB"/>
    <property type="match status" value="1"/>
</dbReference>
<dbReference type="EMBL" id="JANCYW010000017">
    <property type="protein sequence ID" value="KAK4538407.1"/>
    <property type="molecule type" value="Genomic_DNA"/>
</dbReference>
<dbReference type="GO" id="GO:0046872">
    <property type="term" value="F:metal ion binding"/>
    <property type="evidence" value="ECO:0007669"/>
    <property type="project" value="UniProtKB-KW"/>
</dbReference>
<evidence type="ECO:0000256" key="3">
    <source>
        <dbReference type="ARBA" id="ARBA00023004"/>
    </source>
</evidence>
<dbReference type="Gene3D" id="3.10.660.10">
    <property type="entry name" value="DPH Zinc finger"/>
    <property type="match status" value="1"/>
</dbReference>
<feature type="domain" description="DPH-type MB" evidence="8">
    <location>
        <begin position="2"/>
        <end position="58"/>
    </location>
</feature>
<protein>
    <recommendedName>
        <fullName evidence="6">Diphthamide biosynthesis protein 3</fullName>
    </recommendedName>
</protein>
<dbReference type="PANTHER" id="PTHR21454:SF31">
    <property type="entry name" value="DIPHTHAMIDE BIOSYNTHESIS PROTEIN 3"/>
    <property type="match status" value="1"/>
</dbReference>
<keyword evidence="3" id="KW-0408">Iron</keyword>
<name>A0AAV9J1C5_CYACA</name>
<keyword evidence="2" id="KW-0479">Metal-binding</keyword>
<evidence type="ECO:0000313" key="9">
    <source>
        <dbReference type="EMBL" id="KAK4538407.1"/>
    </source>
</evidence>
<gene>
    <name evidence="9" type="ORF">CDCA_CDCA17G4432</name>
</gene>
<dbReference type="Pfam" id="PF05207">
    <property type="entry name" value="Zn_ribbon_CSL"/>
    <property type="match status" value="1"/>
</dbReference>
<evidence type="ECO:0000256" key="1">
    <source>
        <dbReference type="ARBA" id="ARBA00005156"/>
    </source>
</evidence>
<dbReference type="SUPFAM" id="SSF144217">
    <property type="entry name" value="CSL zinc finger"/>
    <property type="match status" value="1"/>
</dbReference>
<comment type="pathway">
    <text evidence="1">Protein modification; peptidyl-diphthamide biosynthesis.</text>
</comment>